<evidence type="ECO:0000256" key="6">
    <source>
        <dbReference type="ARBA" id="ARBA00023136"/>
    </source>
</evidence>
<dbReference type="PATRIC" id="fig|1395513.3.peg.390"/>
<keyword evidence="5 7" id="KW-1133">Transmembrane helix</keyword>
<keyword evidence="6 7" id="KW-0472">Membrane</keyword>
<evidence type="ECO:0000256" key="2">
    <source>
        <dbReference type="ARBA" id="ARBA00022692"/>
    </source>
</evidence>
<dbReference type="InterPro" id="IPR036640">
    <property type="entry name" value="ABC1_TM_sf"/>
</dbReference>
<keyword evidence="11" id="KW-1185">Reference proteome</keyword>
<feature type="transmembrane region" description="Helical" evidence="7">
    <location>
        <begin position="31"/>
        <end position="54"/>
    </location>
</feature>
<dbReference type="InterPro" id="IPR003593">
    <property type="entry name" value="AAA+_ATPase"/>
</dbReference>
<dbReference type="GO" id="GO:0016887">
    <property type="term" value="F:ATP hydrolysis activity"/>
    <property type="evidence" value="ECO:0007669"/>
    <property type="project" value="InterPro"/>
</dbReference>
<dbReference type="PROSITE" id="PS50893">
    <property type="entry name" value="ABC_TRANSPORTER_2"/>
    <property type="match status" value="1"/>
</dbReference>
<dbReference type="EMBL" id="AWTC01000001">
    <property type="protein sequence ID" value="EST13527.1"/>
    <property type="molecule type" value="Genomic_DNA"/>
</dbReference>
<evidence type="ECO:0000259" key="9">
    <source>
        <dbReference type="PROSITE" id="PS50929"/>
    </source>
</evidence>
<feature type="domain" description="ABC transporter" evidence="8">
    <location>
        <begin position="374"/>
        <end position="611"/>
    </location>
</feature>
<dbReference type="InterPro" id="IPR003439">
    <property type="entry name" value="ABC_transporter-like_ATP-bd"/>
</dbReference>
<dbReference type="GO" id="GO:0015421">
    <property type="term" value="F:ABC-type oligopeptide transporter activity"/>
    <property type="evidence" value="ECO:0007669"/>
    <property type="project" value="TreeGrafter"/>
</dbReference>
<dbReference type="Gene3D" id="3.40.50.300">
    <property type="entry name" value="P-loop containing nucleotide triphosphate hydrolases"/>
    <property type="match status" value="1"/>
</dbReference>
<gene>
    <name evidence="10" type="ORF">P343_01915</name>
</gene>
<evidence type="ECO:0000256" key="7">
    <source>
        <dbReference type="SAM" id="Phobius"/>
    </source>
</evidence>
<feature type="transmembrane region" description="Helical" evidence="7">
    <location>
        <begin position="154"/>
        <end position="173"/>
    </location>
</feature>
<dbReference type="AlphaFoldDB" id="V6J112"/>
<protein>
    <submittedName>
        <fullName evidence="10">ABC transporter ATP-binding protein</fullName>
    </submittedName>
</protein>
<accession>V6J112</accession>
<evidence type="ECO:0000256" key="4">
    <source>
        <dbReference type="ARBA" id="ARBA00022840"/>
    </source>
</evidence>
<feature type="transmembrane region" description="Helical" evidence="7">
    <location>
        <begin position="66"/>
        <end position="86"/>
    </location>
</feature>
<dbReference type="InterPro" id="IPR027417">
    <property type="entry name" value="P-loop_NTPase"/>
</dbReference>
<comment type="caution">
    <text evidence="10">The sequence shown here is derived from an EMBL/GenBank/DDBJ whole genome shotgun (WGS) entry which is preliminary data.</text>
</comment>
<evidence type="ECO:0000259" key="8">
    <source>
        <dbReference type="PROSITE" id="PS50893"/>
    </source>
</evidence>
<keyword evidence="4 10" id="KW-0067">ATP-binding</keyword>
<dbReference type="SUPFAM" id="SSF52540">
    <property type="entry name" value="P-loop containing nucleoside triphosphate hydrolases"/>
    <property type="match status" value="1"/>
</dbReference>
<feature type="transmembrane region" description="Helical" evidence="7">
    <location>
        <begin position="185"/>
        <end position="206"/>
    </location>
</feature>
<dbReference type="PANTHER" id="PTHR43394">
    <property type="entry name" value="ATP-DEPENDENT PERMEASE MDL1, MITOCHONDRIAL"/>
    <property type="match status" value="1"/>
</dbReference>
<dbReference type="PANTHER" id="PTHR43394:SF1">
    <property type="entry name" value="ATP-BINDING CASSETTE SUB-FAMILY B MEMBER 10, MITOCHONDRIAL"/>
    <property type="match status" value="1"/>
</dbReference>
<evidence type="ECO:0000256" key="1">
    <source>
        <dbReference type="ARBA" id="ARBA00004651"/>
    </source>
</evidence>
<dbReference type="Gene3D" id="1.20.1560.10">
    <property type="entry name" value="ABC transporter type 1, transmembrane domain"/>
    <property type="match status" value="1"/>
</dbReference>
<dbReference type="eggNOG" id="COG1132">
    <property type="taxonomic scope" value="Bacteria"/>
</dbReference>
<evidence type="ECO:0000256" key="5">
    <source>
        <dbReference type="ARBA" id="ARBA00022989"/>
    </source>
</evidence>
<proteinExistence type="predicted"/>
<dbReference type="Proteomes" id="UP000018296">
    <property type="component" value="Unassembled WGS sequence"/>
</dbReference>
<name>V6J112_9BACL</name>
<dbReference type="Pfam" id="PF00005">
    <property type="entry name" value="ABC_tran"/>
    <property type="match status" value="1"/>
</dbReference>
<feature type="transmembrane region" description="Helical" evidence="7">
    <location>
        <begin position="280"/>
        <end position="299"/>
    </location>
</feature>
<feature type="domain" description="ABC transmembrane type-1" evidence="9">
    <location>
        <begin position="154"/>
        <end position="337"/>
    </location>
</feature>
<comment type="subcellular location">
    <subcellularLocation>
        <location evidence="1">Cell membrane</location>
        <topology evidence="1">Multi-pass membrane protein</topology>
    </subcellularLocation>
</comment>
<dbReference type="GO" id="GO:0005886">
    <property type="term" value="C:plasma membrane"/>
    <property type="evidence" value="ECO:0007669"/>
    <property type="project" value="UniProtKB-SubCell"/>
</dbReference>
<keyword evidence="3" id="KW-0547">Nucleotide-binding</keyword>
<dbReference type="InterPro" id="IPR011527">
    <property type="entry name" value="ABC1_TM_dom"/>
</dbReference>
<reference evidence="10 11" key="1">
    <citation type="journal article" date="2013" name="Genome Announc.">
        <title>Genome Sequence of Sporolactobacillus laevolacticus DSM442, an Efficient Polymer-Grade D-Lactate Producer from Agricultural Waste Cottonseed as a Nitrogen Source.</title>
        <authorList>
            <person name="Wang H."/>
            <person name="Wang L."/>
            <person name="Ju J."/>
            <person name="Yu B."/>
            <person name="Ma Y."/>
        </authorList>
    </citation>
    <scope>NUCLEOTIDE SEQUENCE [LARGE SCALE GENOMIC DNA]</scope>
    <source>
        <strain evidence="10 11">DSM 442</strain>
    </source>
</reference>
<evidence type="ECO:0000313" key="11">
    <source>
        <dbReference type="Proteomes" id="UP000018296"/>
    </source>
</evidence>
<organism evidence="10 11">
    <name type="scientific">Sporolactobacillus laevolacticus DSM 442</name>
    <dbReference type="NCBI Taxonomy" id="1395513"/>
    <lineage>
        <taxon>Bacteria</taxon>
        <taxon>Bacillati</taxon>
        <taxon>Bacillota</taxon>
        <taxon>Bacilli</taxon>
        <taxon>Bacillales</taxon>
        <taxon>Sporolactobacillaceae</taxon>
        <taxon>Sporolactobacillus</taxon>
    </lineage>
</organism>
<keyword evidence="2 7" id="KW-0812">Transmembrane</keyword>
<dbReference type="InterPro" id="IPR039421">
    <property type="entry name" value="Type_1_exporter"/>
</dbReference>
<dbReference type="STRING" id="1395513.P343_01915"/>
<evidence type="ECO:0000256" key="3">
    <source>
        <dbReference type="ARBA" id="ARBA00022741"/>
    </source>
</evidence>
<dbReference type="CDD" id="cd03228">
    <property type="entry name" value="ABCC_MRP_Like"/>
    <property type="match status" value="1"/>
</dbReference>
<dbReference type="OrthoDB" id="9806127at2"/>
<dbReference type="SMART" id="SM00382">
    <property type="entry name" value="AAA"/>
    <property type="match status" value="1"/>
</dbReference>
<dbReference type="RefSeq" id="WP_023508696.1">
    <property type="nucleotide sequence ID" value="NZ_AWTC01000001.1"/>
</dbReference>
<dbReference type="SUPFAM" id="SSF90123">
    <property type="entry name" value="ABC transporter transmembrane region"/>
    <property type="match status" value="1"/>
</dbReference>
<dbReference type="GO" id="GO:0005524">
    <property type="term" value="F:ATP binding"/>
    <property type="evidence" value="ECO:0007669"/>
    <property type="project" value="UniProtKB-KW"/>
</dbReference>
<dbReference type="PROSITE" id="PS50929">
    <property type="entry name" value="ABC_TM1F"/>
    <property type="match status" value="1"/>
</dbReference>
<sequence length="630" mass="72061">MIKSSDKTTFKDKTNYLWKGFRIVQRMVPSLLPATIAGAILKSFNPFITIYLTARIIDELLGARSLSRLAFLIGFALILNLAVFLAQKGMEHIKDMGDYQLYYLGKIEMDQLILSTDYENVEKPDFHLKKQKIDEACQMHRRGIWQLPRLTDRFLTSLCTVVFSMAFAFHAFIPSSSNSSHSFIASPWLSLLLLGMVILSSTYSVWSNTRFSKWVFKRMDRVMPINRIFSFYANLLDDHKFGKDVRIYQQRELISQSYYRFMLSSQELFEHDMAKMQSRFFGISAAISSLISGLVYLFIGMKALVGLISIGSVVQYVGAISQFTTGFSELITSATEIWQNIDYVELYFNFLETPNPKYKGSLPVEKRSDNEYEIEFRNVSFKYPGSEIYALKNLSLKLRIGDHFAVVGRNGSGKTTFIKLLTRLYDPQEGEILLNDINIQKYDYQEYLHLFSVVFQDFQLFAFSVGQNVATDVHYDKERAMECLDKAGVGDRVRDMSKGLDTPLYKIDDDGVEISGGEEQKIAIARALYKNAPFVVLDEPTAALDPVAEFEVYSKFQEIAGDKTAIYISHRLSSCRFCDNILVFNQGVLIQSGSHNELIQDEDGQYYALWNAQAQYYKENSEKARVLGSN</sequence>
<evidence type="ECO:0000313" key="10">
    <source>
        <dbReference type="EMBL" id="EST13527.1"/>
    </source>
</evidence>